<dbReference type="SUPFAM" id="SSF54236">
    <property type="entry name" value="Ubiquitin-like"/>
    <property type="match status" value="1"/>
</dbReference>
<sequence length="1023" mass="112896">MEEGVDSPPTSKKSLRRSDDCQNASGFGGGGSKNVTFFILNQTVKYFILNMRKILFLSFVWCCFTSLRTMIHFKIITLDGKDYPIDIDEESSIKDLREHMQERTGIASTQQRFIFQGRALVDNDKLKDLNLEGKVVHMVPRPPPRSTPSVSSNFNTQNTSENQTPNRPRVSTNMFVINSMEDVTRQIDTNLEITQSPTCARLREIKALLIEIRQDLENLATTSAMPGHEATGREEGLPRSSREAREGEQQVSQQVFRVRDFAEVILEVQELSRTFSPYIPMYARLLQEIVDGVPSEENMVVRQQIAYCMGRLFHSFGHANHIISDIHVLLSNRETRIVSEVIAPHSTPLRAQISAAGVALAGADGAIRRPTDRNVGGSDPITVQLQIETRLPIGVGVLDVPQRGQVNPPDRNTNANETAPDRPVRDINIDDGEPVFEIPIRIEGVPLEHGLQNLLPGRQNAAGTEHNVFVAQVPDAAQPSPELIQQLLSLFATHGILPSDTPASNPRVIIPNADAGAEAPSATASDPLQNRSEPDRTSQRTVAGGRVLQGVPITTNVRPDVYDPTLACDSVHARDEVQRRNPERDGLVLTDVAWQRMQYNLETLYVRFRRDTSVPGAALISCHILLRERLTPAPLRIFGDYHLSHLRRVVTASLLGLIGRDALVDSDECCDTLTEAIMAEHGDFFDRSLQAMRVRPEVDVVASLSALVRSRLRDFIRAAPGAQTVDASLLRVYRGFCDLIGYFAEGSVQTFQEIYRAFFIHCAYSLDETTLDLLFGVAMSNMAFGMNFISRSPRKGLRTPFVVERVPENAEKPQETTVSDEAAHSSASCSWYSALGSSVAPDGGDFCSSRRRPVLVPRKASRKKSSRASEPSSSDAAPTYNDNATHSPGPSTSASAQVPASPANADLGSSRASATSTAPVGPAPCSPFSDAYVSGMPHKKRLCVRQARPPTALQSFIEETLNDVEVNAEPQASLQQMFQEWFRVAIRQRRLRCPDFDEGRLKAVTALTEEETESTESQVEDTE</sequence>
<proteinExistence type="predicted"/>
<evidence type="ECO:0000256" key="2">
    <source>
        <dbReference type="ARBA" id="ARBA00004514"/>
    </source>
</evidence>
<dbReference type="InterPro" id="IPR021925">
    <property type="entry name" value="BAG6"/>
</dbReference>
<evidence type="ECO:0000256" key="11">
    <source>
        <dbReference type="ARBA" id="ARBA00030033"/>
    </source>
</evidence>
<dbReference type="Pfam" id="PF00240">
    <property type="entry name" value="ubiquitin"/>
    <property type="match status" value="1"/>
</dbReference>
<feature type="compositionally biased region" description="Basic and acidic residues" evidence="12">
    <location>
        <begin position="230"/>
        <end position="248"/>
    </location>
</feature>
<dbReference type="GO" id="GO:0005634">
    <property type="term" value="C:nucleus"/>
    <property type="evidence" value="ECO:0007669"/>
    <property type="project" value="UniProtKB-SubCell"/>
</dbReference>
<feature type="region of interest" description="Disordered" evidence="12">
    <location>
        <begin position="517"/>
        <end position="541"/>
    </location>
</feature>
<evidence type="ECO:0000256" key="4">
    <source>
        <dbReference type="ARBA" id="ARBA00022448"/>
    </source>
</evidence>
<evidence type="ECO:0000313" key="15">
    <source>
        <dbReference type="Proteomes" id="UP001497472"/>
    </source>
</evidence>
<feature type="region of interest" description="Disordered" evidence="12">
    <location>
        <begin position="400"/>
        <end position="428"/>
    </location>
</feature>
<dbReference type="SMART" id="SM00213">
    <property type="entry name" value="UBQ"/>
    <property type="match status" value="1"/>
</dbReference>
<dbReference type="Pfam" id="PF12057">
    <property type="entry name" value="BAG6"/>
    <property type="match status" value="1"/>
</dbReference>
<evidence type="ECO:0000256" key="3">
    <source>
        <dbReference type="ARBA" id="ARBA00004550"/>
    </source>
</evidence>
<keyword evidence="4" id="KW-0813">Transport</keyword>
<dbReference type="GO" id="GO:0006915">
    <property type="term" value="P:apoptotic process"/>
    <property type="evidence" value="ECO:0007669"/>
    <property type="project" value="UniProtKB-KW"/>
</dbReference>
<keyword evidence="9" id="KW-0143">Chaperone</keyword>
<dbReference type="Gene3D" id="3.10.20.90">
    <property type="entry name" value="Phosphatidylinositol 3-kinase Catalytic Subunit, Chain A, domain 1"/>
    <property type="match status" value="1"/>
</dbReference>
<feature type="region of interest" description="Disordered" evidence="12">
    <location>
        <begin position="856"/>
        <end position="923"/>
    </location>
</feature>
<gene>
    <name evidence="14" type="ORF">LNINA_LOCUS13854</name>
</gene>
<keyword evidence="10" id="KW-0539">Nucleus</keyword>
<feature type="region of interest" description="Disordered" evidence="12">
    <location>
        <begin position="1"/>
        <end position="25"/>
    </location>
</feature>
<dbReference type="InterPro" id="IPR029071">
    <property type="entry name" value="Ubiquitin-like_domsf"/>
</dbReference>
<feature type="domain" description="Ubiquitin-like" evidence="13">
    <location>
        <begin position="71"/>
        <end position="132"/>
    </location>
</feature>
<feature type="compositionally biased region" description="Polar residues" evidence="12">
    <location>
        <begin position="522"/>
        <end position="531"/>
    </location>
</feature>
<feature type="region of interest" description="Disordered" evidence="12">
    <location>
        <begin position="223"/>
        <end position="249"/>
    </location>
</feature>
<dbReference type="PANTHER" id="PTHR15204:SF0">
    <property type="entry name" value="LARGE PROLINE-RICH PROTEIN BAG6"/>
    <property type="match status" value="1"/>
</dbReference>
<evidence type="ECO:0000256" key="12">
    <source>
        <dbReference type="SAM" id="MobiDB-lite"/>
    </source>
</evidence>
<keyword evidence="5" id="KW-0963">Cytoplasm</keyword>
<dbReference type="GO" id="GO:0006325">
    <property type="term" value="P:chromatin organization"/>
    <property type="evidence" value="ECO:0007669"/>
    <property type="project" value="UniProtKB-KW"/>
</dbReference>
<evidence type="ECO:0000256" key="10">
    <source>
        <dbReference type="ARBA" id="ARBA00023242"/>
    </source>
</evidence>
<dbReference type="GO" id="GO:0071818">
    <property type="term" value="C:BAT3 complex"/>
    <property type="evidence" value="ECO:0007669"/>
    <property type="project" value="TreeGrafter"/>
</dbReference>
<keyword evidence="7" id="KW-0053">Apoptosis</keyword>
<evidence type="ECO:0000256" key="6">
    <source>
        <dbReference type="ARBA" id="ARBA00022525"/>
    </source>
</evidence>
<dbReference type="EMBL" id="CAVLEF010000279">
    <property type="protein sequence ID" value="CAK1555010.1"/>
    <property type="molecule type" value="Genomic_DNA"/>
</dbReference>
<keyword evidence="8" id="KW-0156">Chromatin regulator</keyword>
<keyword evidence="15" id="KW-1185">Reference proteome</keyword>
<dbReference type="InterPro" id="IPR000626">
    <property type="entry name" value="Ubiquitin-like_dom"/>
</dbReference>
<feature type="compositionally biased region" description="Basic and acidic residues" evidence="12">
    <location>
        <begin position="419"/>
        <end position="428"/>
    </location>
</feature>
<dbReference type="PROSITE" id="PS50053">
    <property type="entry name" value="UBIQUITIN_2"/>
    <property type="match status" value="1"/>
</dbReference>
<dbReference type="AlphaFoldDB" id="A0AAV1K3L3"/>
<feature type="compositionally biased region" description="Basic residues" evidence="12">
    <location>
        <begin position="856"/>
        <end position="866"/>
    </location>
</feature>
<dbReference type="GO" id="GO:0031593">
    <property type="term" value="F:polyubiquitin modification-dependent protein binding"/>
    <property type="evidence" value="ECO:0007669"/>
    <property type="project" value="TreeGrafter"/>
</dbReference>
<feature type="compositionally biased region" description="Polar residues" evidence="12">
    <location>
        <begin position="880"/>
        <end position="898"/>
    </location>
</feature>
<dbReference type="Proteomes" id="UP001497472">
    <property type="component" value="Unassembled WGS sequence"/>
</dbReference>
<organism evidence="14 15">
    <name type="scientific">Leptosia nina</name>
    <dbReference type="NCBI Taxonomy" id="320188"/>
    <lineage>
        <taxon>Eukaryota</taxon>
        <taxon>Metazoa</taxon>
        <taxon>Ecdysozoa</taxon>
        <taxon>Arthropoda</taxon>
        <taxon>Hexapoda</taxon>
        <taxon>Insecta</taxon>
        <taxon>Pterygota</taxon>
        <taxon>Neoptera</taxon>
        <taxon>Endopterygota</taxon>
        <taxon>Lepidoptera</taxon>
        <taxon>Glossata</taxon>
        <taxon>Ditrysia</taxon>
        <taxon>Papilionoidea</taxon>
        <taxon>Pieridae</taxon>
        <taxon>Pierinae</taxon>
        <taxon>Leptosia</taxon>
    </lineage>
</organism>
<keyword evidence="6" id="KW-0964">Secreted</keyword>
<dbReference type="GO" id="GO:0005576">
    <property type="term" value="C:extracellular region"/>
    <property type="evidence" value="ECO:0007669"/>
    <property type="project" value="UniProtKB-SubCell"/>
</dbReference>
<name>A0AAV1K3L3_9NEOP</name>
<evidence type="ECO:0000256" key="5">
    <source>
        <dbReference type="ARBA" id="ARBA00022490"/>
    </source>
</evidence>
<feature type="compositionally biased region" description="Polar residues" evidence="12">
    <location>
        <begin position="153"/>
        <end position="169"/>
    </location>
</feature>
<feature type="compositionally biased region" description="Low complexity" evidence="12">
    <location>
        <begin position="868"/>
        <end position="878"/>
    </location>
</feature>
<dbReference type="PANTHER" id="PTHR15204">
    <property type="entry name" value="LARGE PROLINE-RICH PROTEIN BAG6"/>
    <property type="match status" value="1"/>
</dbReference>
<evidence type="ECO:0000256" key="8">
    <source>
        <dbReference type="ARBA" id="ARBA00022853"/>
    </source>
</evidence>
<evidence type="ECO:0000313" key="14">
    <source>
        <dbReference type="EMBL" id="CAK1555010.1"/>
    </source>
</evidence>
<comment type="subcellular location">
    <subcellularLocation>
        <location evidence="2">Cytoplasm</location>
        <location evidence="2">Cytosol</location>
    </subcellularLocation>
    <subcellularLocation>
        <location evidence="1">Nucleus</location>
    </subcellularLocation>
    <subcellularLocation>
        <location evidence="3">Secreted</location>
        <location evidence="3">Extracellular exosome</location>
    </subcellularLocation>
</comment>
<accession>A0AAV1K3L3</accession>
<evidence type="ECO:0000256" key="9">
    <source>
        <dbReference type="ARBA" id="ARBA00023186"/>
    </source>
</evidence>
<dbReference type="GO" id="GO:0036503">
    <property type="term" value="P:ERAD pathway"/>
    <property type="evidence" value="ECO:0007669"/>
    <property type="project" value="TreeGrafter"/>
</dbReference>
<protein>
    <recommendedName>
        <fullName evidence="11">BCL2-associated athanogene 6</fullName>
    </recommendedName>
</protein>
<comment type="caution">
    <text evidence="14">The sequence shown here is derived from an EMBL/GenBank/DDBJ whole genome shotgun (WGS) entry which is preliminary data.</text>
</comment>
<dbReference type="GO" id="GO:0051787">
    <property type="term" value="F:misfolded protein binding"/>
    <property type="evidence" value="ECO:0007669"/>
    <property type="project" value="TreeGrafter"/>
</dbReference>
<evidence type="ECO:0000259" key="13">
    <source>
        <dbReference type="PROSITE" id="PS50053"/>
    </source>
</evidence>
<feature type="region of interest" description="Disordered" evidence="12">
    <location>
        <begin position="139"/>
        <end position="169"/>
    </location>
</feature>
<evidence type="ECO:0000256" key="1">
    <source>
        <dbReference type="ARBA" id="ARBA00004123"/>
    </source>
</evidence>
<evidence type="ECO:0000256" key="7">
    <source>
        <dbReference type="ARBA" id="ARBA00022703"/>
    </source>
</evidence>
<reference evidence="14 15" key="1">
    <citation type="submission" date="2023-11" db="EMBL/GenBank/DDBJ databases">
        <authorList>
            <person name="Okamura Y."/>
        </authorList>
    </citation>
    <scope>NUCLEOTIDE SEQUENCE [LARGE SCALE GENOMIC DNA]</scope>
</reference>